<dbReference type="Gene3D" id="3.40.50.300">
    <property type="entry name" value="P-loop containing nucleotide triphosphate hydrolases"/>
    <property type="match status" value="1"/>
</dbReference>
<accession>A0ABS7JDM6</accession>
<dbReference type="InterPro" id="IPR027417">
    <property type="entry name" value="P-loop_NTPase"/>
</dbReference>
<keyword evidence="2" id="KW-1185">Reference proteome</keyword>
<dbReference type="SUPFAM" id="SSF52540">
    <property type="entry name" value="P-loop containing nucleoside triphosphate hydrolases"/>
    <property type="match status" value="1"/>
</dbReference>
<dbReference type="Proteomes" id="UP000755104">
    <property type="component" value="Unassembled WGS sequence"/>
</dbReference>
<evidence type="ECO:0000313" key="1">
    <source>
        <dbReference type="EMBL" id="MBX7484050.1"/>
    </source>
</evidence>
<organism evidence="1 2">
    <name type="scientific">Qipengyuania qiaonensis</name>
    <dbReference type="NCBI Taxonomy" id="2867240"/>
    <lineage>
        <taxon>Bacteria</taxon>
        <taxon>Pseudomonadati</taxon>
        <taxon>Pseudomonadota</taxon>
        <taxon>Alphaproteobacteria</taxon>
        <taxon>Sphingomonadales</taxon>
        <taxon>Erythrobacteraceae</taxon>
        <taxon>Qipengyuania</taxon>
    </lineage>
</organism>
<sequence>MKILITGMSGTGKSTAVKALRAAGTWAIDLDADGYSEWRPFEGNPTGSRDGFDWVWSEEKLRSLLSQPFEGPRYFAGCAPNIGDFLNCFDEVVLLSAPIETMLFRVARRTANEYGKSGVESARIVENTRNVEPLLRSLATVELETDRPLEEVVADLLSLARNEEEREKSDSHG</sequence>
<evidence type="ECO:0000313" key="2">
    <source>
        <dbReference type="Proteomes" id="UP000755104"/>
    </source>
</evidence>
<comment type="caution">
    <text evidence="1">The sequence shown here is derived from an EMBL/GenBank/DDBJ whole genome shotgun (WGS) entry which is preliminary data.</text>
</comment>
<name>A0ABS7JDM6_9SPHN</name>
<dbReference type="EMBL" id="JAIGNO010000018">
    <property type="protein sequence ID" value="MBX7484050.1"/>
    <property type="molecule type" value="Genomic_DNA"/>
</dbReference>
<reference evidence="1 2" key="1">
    <citation type="submission" date="2021-08" db="EMBL/GenBank/DDBJ databases">
        <title>Comparative Genomics Analysis of the Genus Qipengyuania Reveals Extensive Genetic Diversity and Metabolic Versatility, Including the Description of Fifteen Novel Species.</title>
        <authorList>
            <person name="Liu Y."/>
        </authorList>
    </citation>
    <scope>NUCLEOTIDE SEQUENCE [LARGE SCALE GENOMIC DNA]</scope>
    <source>
        <strain evidence="1 2">6D47A</strain>
    </source>
</reference>
<gene>
    <name evidence="1" type="ORF">K3174_16085</name>
</gene>
<protein>
    <submittedName>
        <fullName evidence="1">AAA family ATPase</fullName>
    </submittedName>
</protein>
<proteinExistence type="predicted"/>
<dbReference type="RefSeq" id="WP_221560458.1">
    <property type="nucleotide sequence ID" value="NZ_JAIGNO010000018.1"/>
</dbReference>